<proteinExistence type="predicted"/>
<dbReference type="GO" id="GO:0000972">
    <property type="term" value="P:transcription-dependent tethering of RNA polymerase II gene DNA at nuclear periphery"/>
    <property type="evidence" value="ECO:0000318"/>
    <property type="project" value="GO_Central"/>
</dbReference>
<keyword evidence="2" id="KW-0677">Repeat</keyword>
<dbReference type="InterPro" id="IPR015943">
    <property type="entry name" value="WD40/YVTN_repeat-like_dom_sf"/>
</dbReference>
<evidence type="ECO:0000256" key="3">
    <source>
        <dbReference type="PROSITE-ProRule" id="PRU00221"/>
    </source>
</evidence>
<reference evidence="4 5" key="1">
    <citation type="journal article" date="2014" name="Nat. Commun.">
        <title>Klebsormidium flaccidum genome reveals primary factors for plant terrestrial adaptation.</title>
        <authorList>
            <person name="Hori K."/>
            <person name="Maruyama F."/>
            <person name="Fujisawa T."/>
            <person name="Togashi T."/>
            <person name="Yamamoto N."/>
            <person name="Seo M."/>
            <person name="Sato S."/>
            <person name="Yamada T."/>
            <person name="Mori H."/>
            <person name="Tajima N."/>
            <person name="Moriyama T."/>
            <person name="Ikeuchi M."/>
            <person name="Watanabe M."/>
            <person name="Wada H."/>
            <person name="Kobayashi K."/>
            <person name="Saito M."/>
            <person name="Masuda T."/>
            <person name="Sasaki-Sekimoto Y."/>
            <person name="Mashiguchi K."/>
            <person name="Awai K."/>
            <person name="Shimojima M."/>
            <person name="Masuda S."/>
            <person name="Iwai M."/>
            <person name="Nobusawa T."/>
            <person name="Narise T."/>
            <person name="Kondo S."/>
            <person name="Saito H."/>
            <person name="Sato R."/>
            <person name="Murakawa M."/>
            <person name="Ihara Y."/>
            <person name="Oshima-Yamada Y."/>
            <person name="Ohtaka K."/>
            <person name="Satoh M."/>
            <person name="Sonobe K."/>
            <person name="Ishii M."/>
            <person name="Ohtani R."/>
            <person name="Kanamori-Sato M."/>
            <person name="Honoki R."/>
            <person name="Miyazaki D."/>
            <person name="Mochizuki H."/>
            <person name="Umetsu J."/>
            <person name="Higashi K."/>
            <person name="Shibata D."/>
            <person name="Kamiya Y."/>
            <person name="Sato N."/>
            <person name="Nakamura Y."/>
            <person name="Tabata S."/>
            <person name="Ida S."/>
            <person name="Kurokawa K."/>
            <person name="Ohta H."/>
        </authorList>
    </citation>
    <scope>NUCLEOTIDE SEQUENCE [LARGE SCALE GENOMIC DNA]</scope>
    <source>
        <strain evidence="4 5">NIES-2285</strain>
    </source>
</reference>
<dbReference type="SMART" id="SM00320">
    <property type="entry name" value="WD40"/>
    <property type="match status" value="5"/>
</dbReference>
<dbReference type="PROSITE" id="PS50082">
    <property type="entry name" value="WD_REPEATS_2"/>
    <property type="match status" value="2"/>
</dbReference>
<feature type="repeat" description="WD" evidence="3">
    <location>
        <begin position="246"/>
        <end position="280"/>
    </location>
</feature>
<keyword evidence="1 3" id="KW-0853">WD repeat</keyword>
<dbReference type="GO" id="GO:0043130">
    <property type="term" value="F:ubiquitin binding"/>
    <property type="evidence" value="ECO:0000318"/>
    <property type="project" value="GO_Central"/>
</dbReference>
<dbReference type="InterPro" id="IPR001680">
    <property type="entry name" value="WD40_rpt"/>
</dbReference>
<evidence type="ECO:0000256" key="1">
    <source>
        <dbReference type="ARBA" id="ARBA00022574"/>
    </source>
</evidence>
<dbReference type="PROSITE" id="PS50294">
    <property type="entry name" value="WD_REPEATS_REGION"/>
    <property type="match status" value="1"/>
</dbReference>
<dbReference type="OMA" id="EAMDQSI"/>
<feature type="repeat" description="WD" evidence="3">
    <location>
        <begin position="107"/>
        <end position="148"/>
    </location>
</feature>
<name>A0A1Y1I2B7_KLENI</name>
<dbReference type="STRING" id="105231.A0A1Y1I2B7"/>
<protein>
    <submittedName>
        <fullName evidence="4">mRNA export protein</fullName>
    </submittedName>
</protein>
<dbReference type="GO" id="GO:0005643">
    <property type="term" value="C:nuclear pore"/>
    <property type="evidence" value="ECO:0000318"/>
    <property type="project" value="GO_Central"/>
</dbReference>
<evidence type="ECO:0000313" key="5">
    <source>
        <dbReference type="Proteomes" id="UP000054558"/>
    </source>
</evidence>
<sequence length="343" mass="38136">MATFGAAVTPPYNPNKDIEVQQPPNDGITSLGFSPKANYLVATSWDTEVRCYEVQSTGATNPKAGTKADQPVLCSAWKDDGASVFFGGCDKQAKLWNLGSGAPPQTVAMHDEPIKELAWIPEMNMLATGSWDKTVRYWDLRQNQPVHTQKLPERVYAMSVKHPLMVVGTADRNIIVFNLQNPGAEFKRIQSPLKFQTRCIATFPDKQGYLVGSIEGRVAVQHLDDSQSSKNFTFKCHRDNNEVYSVNSIQFHPVHGTFTTAGSDGAYNFWDKDSKQRLKAMTRSSQPIPCSAFNHDGTIFAYASSYDWSKGAENHNPATTKNHILMHPTQEAEVKPRPKAAKR</sequence>
<gene>
    <name evidence="4" type="ORF">KFL_001280060</name>
</gene>
<dbReference type="SUPFAM" id="SSF50978">
    <property type="entry name" value="WD40 repeat-like"/>
    <property type="match status" value="1"/>
</dbReference>
<evidence type="ECO:0000313" key="4">
    <source>
        <dbReference type="EMBL" id="GAQ82886.1"/>
    </source>
</evidence>
<dbReference type="Gene3D" id="2.130.10.10">
    <property type="entry name" value="YVTN repeat-like/Quinoprotein amine dehydrogenase"/>
    <property type="match status" value="1"/>
</dbReference>
<dbReference type="Proteomes" id="UP000054558">
    <property type="component" value="Unassembled WGS sequence"/>
</dbReference>
<accession>A0A1Y1I2B7</accession>
<dbReference type="PANTHER" id="PTHR10971">
    <property type="entry name" value="MRNA EXPORT FACTOR AND BUB3"/>
    <property type="match status" value="1"/>
</dbReference>
<dbReference type="AlphaFoldDB" id="A0A1Y1I2B7"/>
<dbReference type="FunFam" id="2.130.10.10:FF:000146">
    <property type="entry name" value="protein RAE1 isoform X1"/>
    <property type="match status" value="1"/>
</dbReference>
<dbReference type="GO" id="GO:0006405">
    <property type="term" value="P:RNA export from nucleus"/>
    <property type="evidence" value="ECO:0000318"/>
    <property type="project" value="GO_Central"/>
</dbReference>
<evidence type="ECO:0000256" key="2">
    <source>
        <dbReference type="ARBA" id="ARBA00022737"/>
    </source>
</evidence>
<keyword evidence="5" id="KW-1185">Reference proteome</keyword>
<dbReference type="Pfam" id="PF00400">
    <property type="entry name" value="WD40"/>
    <property type="match status" value="3"/>
</dbReference>
<organism evidence="4 5">
    <name type="scientific">Klebsormidium nitens</name>
    <name type="common">Green alga</name>
    <name type="synonym">Ulothrix nitens</name>
    <dbReference type="NCBI Taxonomy" id="105231"/>
    <lineage>
        <taxon>Eukaryota</taxon>
        <taxon>Viridiplantae</taxon>
        <taxon>Streptophyta</taxon>
        <taxon>Klebsormidiophyceae</taxon>
        <taxon>Klebsormidiales</taxon>
        <taxon>Klebsormidiaceae</taxon>
        <taxon>Klebsormidium</taxon>
    </lineage>
</organism>
<dbReference type="InterPro" id="IPR036322">
    <property type="entry name" value="WD40_repeat_dom_sf"/>
</dbReference>
<dbReference type="OrthoDB" id="256303at2759"/>
<dbReference type="EMBL" id="DF237077">
    <property type="protein sequence ID" value="GAQ82886.1"/>
    <property type="molecule type" value="Genomic_DNA"/>
</dbReference>
<dbReference type="GO" id="GO:0003723">
    <property type="term" value="F:RNA binding"/>
    <property type="evidence" value="ECO:0000318"/>
    <property type="project" value="GO_Central"/>
</dbReference>